<keyword evidence="10 13" id="KW-0663">Pyridoxal phosphate</keyword>
<sequence length="976" mass="109801">MATWQYCVVPSGTEAVSSCNAVTRFVDFGRGRNGGGGAGGGRRGIKADRLMLIRKWQVRPMKRSFSVRNVSSDQQRKVKDPITQHEESLGPCNHFLPDASSIASSIKHHALFTPMFSPEKFEPPKAFFATAQSIRDALIINWNATYDYYERSNVKQAYYLSMEFLQGRALLNAIGNLGLTGAYAEALSNLGHSLEKIATQEPDAALGNGGLGRLASCFLDSLATLNYPAWGYGLRYKYGLFKQRITKDGQEEVAEDWLEMSNPWEIVRNDVTYPIKFYGKVLTDSDGKKHWIGGEDIKAVAYDVPIPGYETKTTISLRLWSTRAPSGEFDLSMFNSGKHSQAAEALYNAEKICYVLYPGDESLEGKTLRLKQQYTLCSASLQDIIARFERRSGTKVNWKEFPEKVAVQMNDTHPTLCIPELMRILIDVKGLSWKEAWNITQGTTAYTNHTVLPEALEKWSLELMQKLLPRHVQIIERIDEELIRTIVSEYGTSDSNLLEKKLKQMRILENVELPAAFSDLLVKPKASPVAVFTDELGESEEEEELEPVDGKSKSVKKGIQGKKKKIPESVPEPPKLVRMANLCVVGGHAVNGVAAIHSEIVKDEVFNDFFQLWPEKFQNKTNGVTPRRWIRFCNPDLSKIITSWTGSEDWVLNTEKLSALRQFADNEDLQAQWRAAKRSNKLKVASLIKEKTGYIVSSDSMFDIQVKRIHEYKRQLLNILGIVYRYKMMKEMSASERKKSVPRVCIFGGKAFATYVQAKRIVKFITDVGATVNNDPDIGDLLKVIFVPDYNVSVAELLIPASELSQHISTAGMEASGTSNMKFAMNGCILIGTLDGANVEIREEVGEDNFFLFGARANEIVGLRKERAEGKFVPDPRFEEVKKFVRSGVFGSSSYDELLGALEGNEGFGRADYFLVGKDFPSYIDCQAKVDEAYKDQKRWTRMSIMNTAGSYNFSSDRTIHEYAREIWNIKPVELP</sequence>
<evidence type="ECO:0000313" key="16">
    <source>
        <dbReference type="EMBL" id="KAE8694479.1"/>
    </source>
</evidence>
<dbReference type="InterPro" id="IPR000811">
    <property type="entry name" value="Glyco_trans_35"/>
</dbReference>
<evidence type="ECO:0000256" key="13">
    <source>
        <dbReference type="PIRSR" id="PIRSR000460-1"/>
    </source>
</evidence>
<dbReference type="GO" id="GO:0030170">
    <property type="term" value="F:pyridoxal phosphate binding"/>
    <property type="evidence" value="ECO:0007669"/>
    <property type="project" value="InterPro"/>
</dbReference>
<reference evidence="16" key="1">
    <citation type="submission" date="2019-09" db="EMBL/GenBank/DDBJ databases">
        <title>Draft genome information of white flower Hibiscus syriacus.</title>
        <authorList>
            <person name="Kim Y.-M."/>
        </authorList>
    </citation>
    <scope>NUCLEOTIDE SEQUENCE [LARGE SCALE GENOMIC DNA]</scope>
    <source>
        <strain evidence="16">YM2019G1</strain>
    </source>
</reference>
<keyword evidence="7" id="KW-0934">Plastid</keyword>
<dbReference type="NCBIfam" id="TIGR02093">
    <property type="entry name" value="P_ylase"/>
    <property type="match status" value="1"/>
</dbReference>
<evidence type="ECO:0000256" key="10">
    <source>
        <dbReference type="ARBA" id="ARBA00022898"/>
    </source>
</evidence>
<dbReference type="GO" id="GO:0005980">
    <property type="term" value="P:glycogen catabolic process"/>
    <property type="evidence" value="ECO:0007669"/>
    <property type="project" value="TreeGrafter"/>
</dbReference>
<evidence type="ECO:0000256" key="9">
    <source>
        <dbReference type="ARBA" id="ARBA00022679"/>
    </source>
</evidence>
<evidence type="ECO:0000256" key="11">
    <source>
        <dbReference type="ARBA" id="ARBA00022946"/>
    </source>
</evidence>
<keyword evidence="17" id="KW-1185">Reference proteome</keyword>
<keyword evidence="8 14" id="KW-0328">Glycosyltransferase</keyword>
<keyword evidence="9 14" id="KW-0808">Transferase</keyword>
<dbReference type="FunFam" id="3.40.50.2000:FF:000105">
    <property type="entry name" value="Alpha-1,4 glucan phosphorylase"/>
    <property type="match status" value="1"/>
</dbReference>
<dbReference type="GO" id="GO:0008184">
    <property type="term" value="F:glycogen phosphorylase activity"/>
    <property type="evidence" value="ECO:0007669"/>
    <property type="project" value="InterPro"/>
</dbReference>
<evidence type="ECO:0000256" key="6">
    <source>
        <dbReference type="ARBA" id="ARBA00022533"/>
    </source>
</evidence>
<keyword evidence="5" id="KW-0150">Chloroplast</keyword>
<evidence type="ECO:0000256" key="1">
    <source>
        <dbReference type="ARBA" id="ARBA00001275"/>
    </source>
</evidence>
<dbReference type="Proteomes" id="UP000436088">
    <property type="component" value="Unassembled WGS sequence"/>
</dbReference>
<comment type="cofactor">
    <cofactor evidence="2 14">
        <name>pyridoxal 5'-phosphate</name>
        <dbReference type="ChEBI" id="CHEBI:597326"/>
    </cofactor>
</comment>
<organism evidence="16 17">
    <name type="scientific">Hibiscus syriacus</name>
    <name type="common">Rose of Sharon</name>
    <dbReference type="NCBI Taxonomy" id="106335"/>
    <lineage>
        <taxon>Eukaryota</taxon>
        <taxon>Viridiplantae</taxon>
        <taxon>Streptophyta</taxon>
        <taxon>Embryophyta</taxon>
        <taxon>Tracheophyta</taxon>
        <taxon>Spermatophyta</taxon>
        <taxon>Magnoliopsida</taxon>
        <taxon>eudicotyledons</taxon>
        <taxon>Gunneridae</taxon>
        <taxon>Pentapetalae</taxon>
        <taxon>rosids</taxon>
        <taxon>malvids</taxon>
        <taxon>Malvales</taxon>
        <taxon>Malvaceae</taxon>
        <taxon>Malvoideae</taxon>
        <taxon>Hibiscus</taxon>
    </lineage>
</organism>
<feature type="region of interest" description="Disordered" evidence="15">
    <location>
        <begin position="536"/>
        <end position="570"/>
    </location>
</feature>
<evidence type="ECO:0000256" key="8">
    <source>
        <dbReference type="ARBA" id="ARBA00022676"/>
    </source>
</evidence>
<keyword evidence="11" id="KW-0809">Transit peptide</keyword>
<feature type="compositionally biased region" description="Basic residues" evidence="15">
    <location>
        <begin position="553"/>
        <end position="565"/>
    </location>
</feature>
<feature type="modified residue" description="N6-(pyridoxal phosphate)lysine" evidence="13">
    <location>
        <position position="822"/>
    </location>
</feature>
<dbReference type="Pfam" id="PF00343">
    <property type="entry name" value="Phosphorylase"/>
    <property type="match status" value="2"/>
</dbReference>
<feature type="compositionally biased region" description="Acidic residues" evidence="15">
    <location>
        <begin position="536"/>
        <end position="547"/>
    </location>
</feature>
<dbReference type="PANTHER" id="PTHR11468:SF28">
    <property type="entry name" value="ALPHA-GLUCAN PHOSPHORYLASE 1"/>
    <property type="match status" value="1"/>
</dbReference>
<dbReference type="InterPro" id="IPR011833">
    <property type="entry name" value="Glycg_phsphrylas"/>
</dbReference>
<accession>A0A6A2ZT89</accession>
<dbReference type="InterPro" id="IPR035090">
    <property type="entry name" value="Pyridoxal_P_attach_site"/>
</dbReference>
<dbReference type="CDD" id="cd04300">
    <property type="entry name" value="GT35_Glycogen_Phosphorylase"/>
    <property type="match status" value="1"/>
</dbReference>
<evidence type="ECO:0000256" key="15">
    <source>
        <dbReference type="SAM" id="MobiDB-lite"/>
    </source>
</evidence>
<evidence type="ECO:0000256" key="4">
    <source>
        <dbReference type="ARBA" id="ARBA00006047"/>
    </source>
</evidence>
<evidence type="ECO:0000256" key="3">
    <source>
        <dbReference type="ARBA" id="ARBA00004229"/>
    </source>
</evidence>
<comment type="subcellular location">
    <subcellularLocation>
        <location evidence="3">Plastid</location>
        <location evidence="3">Chloroplast</location>
    </subcellularLocation>
</comment>
<comment type="function">
    <text evidence="14">Allosteric enzyme that catalyzes the rate-limiting step in glycogen catabolism, the phosphorolytic cleavage of glycogen to produce glucose-1-phosphate, and plays a central role in maintaining cellular and organismal glucose homeostasis.</text>
</comment>
<gene>
    <name evidence="16" type="ORF">F3Y22_tig00110783pilonHSYRG00329</name>
</gene>
<evidence type="ECO:0000256" key="14">
    <source>
        <dbReference type="RuleBase" id="RU000587"/>
    </source>
</evidence>
<dbReference type="PIRSF" id="PIRSF000460">
    <property type="entry name" value="Pprylas_GlgP"/>
    <property type="match status" value="1"/>
</dbReference>
<dbReference type="EC" id="2.4.1.1" evidence="14"/>
<dbReference type="FunFam" id="3.40.50.2000:FF:000003">
    <property type="entry name" value="Alpha-1,4 glucan phosphorylase"/>
    <property type="match status" value="1"/>
</dbReference>
<evidence type="ECO:0000256" key="7">
    <source>
        <dbReference type="ARBA" id="ARBA00022640"/>
    </source>
</evidence>
<evidence type="ECO:0000256" key="12">
    <source>
        <dbReference type="ARBA" id="ARBA00023277"/>
    </source>
</evidence>
<evidence type="ECO:0000256" key="2">
    <source>
        <dbReference type="ARBA" id="ARBA00001933"/>
    </source>
</evidence>
<dbReference type="Gene3D" id="3.40.50.2000">
    <property type="entry name" value="Glycogen Phosphorylase B"/>
    <property type="match status" value="2"/>
</dbReference>
<dbReference type="PANTHER" id="PTHR11468">
    <property type="entry name" value="GLYCOGEN PHOSPHORYLASE"/>
    <property type="match status" value="1"/>
</dbReference>
<comment type="similarity">
    <text evidence="4 14">Belongs to the glycogen phosphorylase family.</text>
</comment>
<comment type="catalytic activity">
    <reaction evidence="1 14">
        <text>[(1-&gt;4)-alpha-D-glucosyl](n) + phosphate = [(1-&gt;4)-alpha-D-glucosyl](n-1) + alpha-D-glucose 1-phosphate</text>
        <dbReference type="Rhea" id="RHEA:41732"/>
        <dbReference type="Rhea" id="RHEA-COMP:9584"/>
        <dbReference type="Rhea" id="RHEA-COMP:9586"/>
        <dbReference type="ChEBI" id="CHEBI:15444"/>
        <dbReference type="ChEBI" id="CHEBI:43474"/>
        <dbReference type="ChEBI" id="CHEBI:58601"/>
        <dbReference type="EC" id="2.4.1.1"/>
    </reaction>
</comment>
<name>A0A6A2ZT89_HIBSY</name>
<dbReference type="PROSITE" id="PS00102">
    <property type="entry name" value="PHOSPHORYLASE"/>
    <property type="match status" value="1"/>
</dbReference>
<dbReference type="OrthoDB" id="9215500at2759"/>
<dbReference type="GO" id="GO:0009507">
    <property type="term" value="C:chloroplast"/>
    <property type="evidence" value="ECO:0007669"/>
    <property type="project" value="UniProtKB-SubCell"/>
</dbReference>
<dbReference type="SUPFAM" id="SSF53756">
    <property type="entry name" value="UDP-Glycosyltransferase/glycogen phosphorylase"/>
    <property type="match status" value="1"/>
</dbReference>
<dbReference type="AlphaFoldDB" id="A0A6A2ZT89"/>
<proteinExistence type="inferred from homology"/>
<protein>
    <recommendedName>
        <fullName evidence="14">Alpha-1,4 glucan phosphorylase</fullName>
        <ecNumber evidence="14">2.4.1.1</ecNumber>
    </recommendedName>
</protein>
<dbReference type="EMBL" id="VEPZ02001110">
    <property type="protein sequence ID" value="KAE8694479.1"/>
    <property type="molecule type" value="Genomic_DNA"/>
</dbReference>
<evidence type="ECO:0000256" key="5">
    <source>
        <dbReference type="ARBA" id="ARBA00022528"/>
    </source>
</evidence>
<evidence type="ECO:0000313" key="17">
    <source>
        <dbReference type="Proteomes" id="UP000436088"/>
    </source>
</evidence>
<keyword evidence="12 14" id="KW-0119">Carbohydrate metabolism</keyword>
<keyword evidence="6" id="KW-0021">Allosteric enzyme</keyword>
<comment type="caution">
    <text evidence="16">The sequence shown here is derived from an EMBL/GenBank/DDBJ whole genome shotgun (WGS) entry which is preliminary data.</text>
</comment>